<dbReference type="Proteomes" id="UP001164250">
    <property type="component" value="Chromosome 6"/>
</dbReference>
<evidence type="ECO:0000313" key="1">
    <source>
        <dbReference type="EMBL" id="KAJ0094088.1"/>
    </source>
</evidence>
<sequence length="84" mass="9203">MAALSSSSSLPLNTMVHMLTIKLTSTNYLLWRNQFLPLLTSQGLFGYLDGSVQAPSSQITGYDGTTQENPAYTSWLNTDQTLLS</sequence>
<comment type="caution">
    <text evidence="1">The sequence shown here is derived from an EMBL/GenBank/DDBJ whole genome shotgun (WGS) entry which is preliminary data.</text>
</comment>
<keyword evidence="2" id="KW-1185">Reference proteome</keyword>
<name>A0ACC1B5J5_9ROSI</name>
<organism evidence="1 2">
    <name type="scientific">Pistacia atlantica</name>
    <dbReference type="NCBI Taxonomy" id="434234"/>
    <lineage>
        <taxon>Eukaryota</taxon>
        <taxon>Viridiplantae</taxon>
        <taxon>Streptophyta</taxon>
        <taxon>Embryophyta</taxon>
        <taxon>Tracheophyta</taxon>
        <taxon>Spermatophyta</taxon>
        <taxon>Magnoliopsida</taxon>
        <taxon>eudicotyledons</taxon>
        <taxon>Gunneridae</taxon>
        <taxon>Pentapetalae</taxon>
        <taxon>rosids</taxon>
        <taxon>malvids</taxon>
        <taxon>Sapindales</taxon>
        <taxon>Anacardiaceae</taxon>
        <taxon>Pistacia</taxon>
    </lineage>
</organism>
<proteinExistence type="predicted"/>
<gene>
    <name evidence="1" type="ORF">Patl1_16144</name>
</gene>
<reference evidence="2" key="1">
    <citation type="journal article" date="2023" name="G3 (Bethesda)">
        <title>Genome assembly and association tests identify interacting loci associated with vigor, precocity, and sex in interspecific pistachio rootstocks.</title>
        <authorList>
            <person name="Palmer W."/>
            <person name="Jacygrad E."/>
            <person name="Sagayaradj S."/>
            <person name="Cavanaugh K."/>
            <person name="Han R."/>
            <person name="Bertier L."/>
            <person name="Beede B."/>
            <person name="Kafkas S."/>
            <person name="Golino D."/>
            <person name="Preece J."/>
            <person name="Michelmore R."/>
        </authorList>
    </citation>
    <scope>NUCLEOTIDE SEQUENCE [LARGE SCALE GENOMIC DNA]</scope>
</reference>
<dbReference type="EMBL" id="CM047902">
    <property type="protein sequence ID" value="KAJ0094088.1"/>
    <property type="molecule type" value="Genomic_DNA"/>
</dbReference>
<evidence type="ECO:0000313" key="2">
    <source>
        <dbReference type="Proteomes" id="UP001164250"/>
    </source>
</evidence>
<protein>
    <submittedName>
        <fullName evidence="1">Uncharacterized protein</fullName>
    </submittedName>
</protein>
<accession>A0ACC1B5J5</accession>